<accession>A0A6J4Q4B6</accession>
<sequence length="43" mass="4693">RLREEFDWARIAAGTAAVYARAVPGGPRELPRPEIPTGNAFGR</sequence>
<organism evidence="1">
    <name type="scientific">uncultured Pseudonocardia sp</name>
    <dbReference type="NCBI Taxonomy" id="211455"/>
    <lineage>
        <taxon>Bacteria</taxon>
        <taxon>Bacillati</taxon>
        <taxon>Actinomycetota</taxon>
        <taxon>Actinomycetes</taxon>
        <taxon>Pseudonocardiales</taxon>
        <taxon>Pseudonocardiaceae</taxon>
        <taxon>Pseudonocardia</taxon>
        <taxon>environmental samples</taxon>
    </lineage>
</organism>
<gene>
    <name evidence="1" type="ORF">AVDCRST_MAG66-3061</name>
</gene>
<proteinExistence type="predicted"/>
<evidence type="ECO:0000313" key="1">
    <source>
        <dbReference type="EMBL" id="CAA9427838.1"/>
    </source>
</evidence>
<dbReference type="AlphaFoldDB" id="A0A6J4Q4B6"/>
<feature type="non-terminal residue" evidence="1">
    <location>
        <position position="1"/>
    </location>
</feature>
<reference evidence="1" key="1">
    <citation type="submission" date="2020-02" db="EMBL/GenBank/DDBJ databases">
        <authorList>
            <person name="Meier V. D."/>
        </authorList>
    </citation>
    <scope>NUCLEOTIDE SEQUENCE</scope>
    <source>
        <strain evidence="1">AVDCRST_MAG66</strain>
    </source>
</reference>
<name>A0A6J4Q4B6_9PSEU</name>
<protein>
    <submittedName>
        <fullName evidence="1">Uncharacterized protein</fullName>
    </submittedName>
</protein>
<dbReference type="EMBL" id="CADCUS010000447">
    <property type="protein sequence ID" value="CAA9427838.1"/>
    <property type="molecule type" value="Genomic_DNA"/>
</dbReference>